<evidence type="ECO:0000313" key="4">
    <source>
        <dbReference type="EMBL" id="GAA2032176.1"/>
    </source>
</evidence>
<dbReference type="PROSITE" id="PS51257">
    <property type="entry name" value="PROKAR_LIPOPROTEIN"/>
    <property type="match status" value="1"/>
</dbReference>
<feature type="region of interest" description="Disordered" evidence="1">
    <location>
        <begin position="40"/>
        <end position="63"/>
    </location>
</feature>
<dbReference type="InterPro" id="IPR006311">
    <property type="entry name" value="TAT_signal"/>
</dbReference>
<keyword evidence="2" id="KW-0732">Signal</keyword>
<dbReference type="Pfam" id="PF14016">
    <property type="entry name" value="DUF4232"/>
    <property type="match status" value="1"/>
</dbReference>
<evidence type="ECO:0000313" key="5">
    <source>
        <dbReference type="Proteomes" id="UP001500751"/>
    </source>
</evidence>
<dbReference type="PROSITE" id="PS51318">
    <property type="entry name" value="TAT"/>
    <property type="match status" value="1"/>
</dbReference>
<dbReference type="InterPro" id="IPR025326">
    <property type="entry name" value="DUF4232"/>
</dbReference>
<organism evidence="4 5">
    <name type="scientific">Catenulispora yoronensis</name>
    <dbReference type="NCBI Taxonomy" id="450799"/>
    <lineage>
        <taxon>Bacteria</taxon>
        <taxon>Bacillati</taxon>
        <taxon>Actinomycetota</taxon>
        <taxon>Actinomycetes</taxon>
        <taxon>Catenulisporales</taxon>
        <taxon>Catenulisporaceae</taxon>
        <taxon>Catenulispora</taxon>
    </lineage>
</organism>
<keyword evidence="5" id="KW-1185">Reference proteome</keyword>
<sequence>MYRMCRSVEISVSRRAAVLAGAAVGTLSLLGCASNPSTSAATATGDQAQGQAQTQGQTQGQSQSQSQSCDLAAQLVKLPGVASGTTYWDLVVTDQGSAACTLPAQPQLAVLGPEHQRIAVKLDADPTAKAFHLAAGASATEAIGYGTDANPPCAVETTYLRLTPPGVDLPFRSGAQHCGDDVLSTGAWVAGNYAPPQ</sequence>
<proteinExistence type="predicted"/>
<evidence type="ECO:0000256" key="1">
    <source>
        <dbReference type="SAM" id="MobiDB-lite"/>
    </source>
</evidence>
<comment type="caution">
    <text evidence="4">The sequence shown here is derived from an EMBL/GenBank/DDBJ whole genome shotgun (WGS) entry which is preliminary data.</text>
</comment>
<dbReference type="EMBL" id="BAAAQN010000018">
    <property type="protein sequence ID" value="GAA2032176.1"/>
    <property type="molecule type" value="Genomic_DNA"/>
</dbReference>
<gene>
    <name evidence="4" type="ORF">GCM10009839_35340</name>
</gene>
<accession>A0ABN2U8L0</accession>
<dbReference type="Proteomes" id="UP001500751">
    <property type="component" value="Unassembled WGS sequence"/>
</dbReference>
<reference evidence="5" key="1">
    <citation type="journal article" date="2019" name="Int. J. Syst. Evol. Microbiol.">
        <title>The Global Catalogue of Microorganisms (GCM) 10K type strain sequencing project: providing services to taxonomists for standard genome sequencing and annotation.</title>
        <authorList>
            <consortium name="The Broad Institute Genomics Platform"/>
            <consortium name="The Broad Institute Genome Sequencing Center for Infectious Disease"/>
            <person name="Wu L."/>
            <person name="Ma J."/>
        </authorList>
    </citation>
    <scope>NUCLEOTIDE SEQUENCE [LARGE SCALE GENOMIC DNA]</scope>
    <source>
        <strain evidence="5">JCM 16014</strain>
    </source>
</reference>
<evidence type="ECO:0000256" key="2">
    <source>
        <dbReference type="SAM" id="SignalP"/>
    </source>
</evidence>
<protein>
    <recommendedName>
        <fullName evidence="3">DUF4232 domain-containing protein</fullName>
    </recommendedName>
</protein>
<feature type="chain" id="PRO_5046725917" description="DUF4232 domain-containing protein" evidence="2">
    <location>
        <begin position="34"/>
        <end position="197"/>
    </location>
</feature>
<evidence type="ECO:0000259" key="3">
    <source>
        <dbReference type="Pfam" id="PF14016"/>
    </source>
</evidence>
<feature type="signal peptide" evidence="2">
    <location>
        <begin position="1"/>
        <end position="33"/>
    </location>
</feature>
<feature type="domain" description="DUF4232" evidence="3">
    <location>
        <begin position="80"/>
        <end position="188"/>
    </location>
</feature>
<name>A0ABN2U8L0_9ACTN</name>